<evidence type="ECO:0000313" key="2">
    <source>
        <dbReference type="Proteomes" id="UP000310719"/>
    </source>
</evidence>
<dbReference type="GO" id="GO:0005524">
    <property type="term" value="F:ATP binding"/>
    <property type="evidence" value="ECO:0007669"/>
    <property type="project" value="InterPro"/>
</dbReference>
<dbReference type="InterPro" id="IPR004665">
    <property type="entry name" value="Term_rho"/>
</dbReference>
<accession>A0A4U9IYG4</accession>
<dbReference type="InterPro" id="IPR027417">
    <property type="entry name" value="P-loop_NTPase"/>
</dbReference>
<dbReference type="GO" id="GO:0016787">
    <property type="term" value="F:hydrolase activity"/>
    <property type="evidence" value="ECO:0007669"/>
    <property type="project" value="UniProtKB-KW"/>
</dbReference>
<dbReference type="GO" id="GO:0008186">
    <property type="term" value="F:ATP-dependent activity, acting on RNA"/>
    <property type="evidence" value="ECO:0007669"/>
    <property type="project" value="InterPro"/>
</dbReference>
<dbReference type="EMBL" id="LR590464">
    <property type="protein sequence ID" value="VTP82720.1"/>
    <property type="molecule type" value="Genomic_DNA"/>
</dbReference>
<dbReference type="EC" id="3.6.4.-" evidence="1"/>
<dbReference type="PANTHER" id="PTHR46425:SF1">
    <property type="entry name" value="TRANSCRIPTION TERMINATION FACTOR RHO"/>
    <property type="match status" value="1"/>
</dbReference>
<reference evidence="1 2" key="1">
    <citation type="submission" date="2019-05" db="EMBL/GenBank/DDBJ databases">
        <authorList>
            <consortium name="Pathogen Informatics"/>
        </authorList>
    </citation>
    <scope>NUCLEOTIDE SEQUENCE [LARGE SCALE GENOMIC DNA]</scope>
    <source>
        <strain evidence="1 2">NCTC13032</strain>
    </source>
</reference>
<dbReference type="GO" id="GO:0003723">
    <property type="term" value="F:RNA binding"/>
    <property type="evidence" value="ECO:0007669"/>
    <property type="project" value="InterPro"/>
</dbReference>
<organism evidence="1 2">
    <name type="scientific">Leclercia adecarboxylata</name>
    <dbReference type="NCBI Taxonomy" id="83655"/>
    <lineage>
        <taxon>Bacteria</taxon>
        <taxon>Pseudomonadati</taxon>
        <taxon>Pseudomonadota</taxon>
        <taxon>Gammaproteobacteria</taxon>
        <taxon>Enterobacterales</taxon>
        <taxon>Enterobacteriaceae</taxon>
        <taxon>Leclercia</taxon>
    </lineage>
</organism>
<dbReference type="GO" id="GO:0006353">
    <property type="term" value="P:DNA-templated transcription termination"/>
    <property type="evidence" value="ECO:0007669"/>
    <property type="project" value="InterPro"/>
</dbReference>
<dbReference type="PANTHER" id="PTHR46425">
    <property type="entry name" value="TRANSCRIPTION TERMINATION FACTOR RHO"/>
    <property type="match status" value="1"/>
</dbReference>
<dbReference type="Gene3D" id="3.40.50.300">
    <property type="entry name" value="P-loop containing nucleotide triphosphate hydrolases"/>
    <property type="match status" value="1"/>
</dbReference>
<protein>
    <submittedName>
        <fullName evidence="1">Transcription termination factor Rho</fullName>
        <ecNumber evidence="1">3.6.4.-</ecNumber>
    </submittedName>
</protein>
<proteinExistence type="predicted"/>
<gene>
    <name evidence="1" type="primary">rho_4</name>
    <name evidence="1" type="ORF">NCTC13032_07163</name>
</gene>
<evidence type="ECO:0000313" key="1">
    <source>
        <dbReference type="EMBL" id="VTP82720.1"/>
    </source>
</evidence>
<sequence length="63" mass="6576">MERGNGSTEDLTARVLDLASPIGRGQRGLIVAPPKAGKTMLLQNIAQSIAYKPPRLCADGAAD</sequence>
<name>A0A4U9IYG4_9ENTR</name>
<dbReference type="SUPFAM" id="SSF52540">
    <property type="entry name" value="P-loop containing nucleoside triphosphate hydrolases"/>
    <property type="match status" value="1"/>
</dbReference>
<dbReference type="Proteomes" id="UP000310719">
    <property type="component" value="Chromosome"/>
</dbReference>
<dbReference type="AlphaFoldDB" id="A0A4U9IYG4"/>
<keyword evidence="1" id="KW-0378">Hydrolase</keyword>